<sequence>MCRKLAAALGAAVLLTTSAGVSAQQAGTVTGDRAGDMTADLLLVRPLGVVGTVIGAAVFVVALPFTLPTGSAGDAAHELVGKPFEYTFNRPLGDFQHCGADRHPCGDRRDP</sequence>
<evidence type="ECO:0000313" key="4">
    <source>
        <dbReference type="Proteomes" id="UP000186819"/>
    </source>
</evidence>
<keyword evidence="1" id="KW-0472">Membrane</keyword>
<accession>A0A1N6Z3H1</accession>
<dbReference type="STRING" id="34027.SAMN05421829_11178"/>
<name>A0A1N6Z3H1_9RHOO</name>
<dbReference type="RefSeq" id="WP_076603204.1">
    <property type="nucleotide sequence ID" value="NZ_FTMD01000011.1"/>
</dbReference>
<dbReference type="AlphaFoldDB" id="A0A1N6Z3H1"/>
<gene>
    <name evidence="3" type="ORF">SAMN05421829_11178</name>
</gene>
<dbReference type="Proteomes" id="UP000186819">
    <property type="component" value="Unassembled WGS sequence"/>
</dbReference>
<evidence type="ECO:0000256" key="2">
    <source>
        <dbReference type="SAM" id="SignalP"/>
    </source>
</evidence>
<reference evidence="4" key="1">
    <citation type="submission" date="2017-01" db="EMBL/GenBank/DDBJ databases">
        <authorList>
            <person name="Varghese N."/>
            <person name="Submissions S."/>
        </authorList>
    </citation>
    <scope>NUCLEOTIDE SEQUENCE [LARGE SCALE GENOMIC DNA]</scope>
    <source>
        <strain evidence="4">ATCC 51758</strain>
    </source>
</reference>
<keyword evidence="4" id="KW-1185">Reference proteome</keyword>
<proteinExistence type="predicted"/>
<keyword evidence="2" id="KW-0732">Signal</keyword>
<keyword evidence="1" id="KW-1133">Transmembrane helix</keyword>
<keyword evidence="1" id="KW-0812">Transmembrane</keyword>
<feature type="transmembrane region" description="Helical" evidence="1">
    <location>
        <begin position="47"/>
        <end position="67"/>
    </location>
</feature>
<dbReference type="OrthoDB" id="332175at2"/>
<evidence type="ECO:0008006" key="5">
    <source>
        <dbReference type="Google" id="ProtNLM"/>
    </source>
</evidence>
<feature type="signal peptide" evidence="2">
    <location>
        <begin position="1"/>
        <end position="23"/>
    </location>
</feature>
<protein>
    <recommendedName>
        <fullName evidence="5">Multidrug transporter</fullName>
    </recommendedName>
</protein>
<organism evidence="3 4">
    <name type="scientific">Aromatoleum tolulyticum</name>
    <dbReference type="NCBI Taxonomy" id="34027"/>
    <lineage>
        <taxon>Bacteria</taxon>
        <taxon>Pseudomonadati</taxon>
        <taxon>Pseudomonadota</taxon>
        <taxon>Betaproteobacteria</taxon>
        <taxon>Rhodocyclales</taxon>
        <taxon>Rhodocyclaceae</taxon>
        <taxon>Aromatoleum</taxon>
    </lineage>
</organism>
<evidence type="ECO:0000256" key="1">
    <source>
        <dbReference type="SAM" id="Phobius"/>
    </source>
</evidence>
<evidence type="ECO:0000313" key="3">
    <source>
        <dbReference type="EMBL" id="SIR21360.1"/>
    </source>
</evidence>
<dbReference type="EMBL" id="FTMD01000011">
    <property type="protein sequence ID" value="SIR21360.1"/>
    <property type="molecule type" value="Genomic_DNA"/>
</dbReference>
<feature type="chain" id="PRO_5012094194" description="Multidrug transporter" evidence="2">
    <location>
        <begin position="24"/>
        <end position="111"/>
    </location>
</feature>